<dbReference type="Proteomes" id="UP001149140">
    <property type="component" value="Unassembled WGS sequence"/>
</dbReference>
<accession>A0A9X3S0S1</accession>
<gene>
    <name evidence="1" type="ORF">OM076_04100</name>
</gene>
<organism evidence="1 2">
    <name type="scientific">Solirubrobacter ginsenosidimutans</name>
    <dbReference type="NCBI Taxonomy" id="490573"/>
    <lineage>
        <taxon>Bacteria</taxon>
        <taxon>Bacillati</taxon>
        <taxon>Actinomycetota</taxon>
        <taxon>Thermoleophilia</taxon>
        <taxon>Solirubrobacterales</taxon>
        <taxon>Solirubrobacteraceae</taxon>
        <taxon>Solirubrobacter</taxon>
    </lineage>
</organism>
<keyword evidence="2" id="KW-1185">Reference proteome</keyword>
<proteinExistence type="predicted"/>
<name>A0A9X3S0S1_9ACTN</name>
<sequence>MIDDDRSYSDAELSTLDLAAVFDGGIVGEDGKMRPELQGIGSVAAAIQLDNQFVTSGQVADAASFKPDGFVPPALDNVLKIGLAASHDDTDRGVFSQWLGMVAAQLVLRERNRT</sequence>
<evidence type="ECO:0000313" key="1">
    <source>
        <dbReference type="EMBL" id="MDA0159436.1"/>
    </source>
</evidence>
<dbReference type="EMBL" id="JAPDOD010000002">
    <property type="protein sequence ID" value="MDA0159436.1"/>
    <property type="molecule type" value="Genomic_DNA"/>
</dbReference>
<protein>
    <submittedName>
        <fullName evidence="1">Uncharacterized protein</fullName>
    </submittedName>
</protein>
<comment type="caution">
    <text evidence="1">The sequence shown here is derived from an EMBL/GenBank/DDBJ whole genome shotgun (WGS) entry which is preliminary data.</text>
</comment>
<reference evidence="1" key="1">
    <citation type="submission" date="2022-10" db="EMBL/GenBank/DDBJ databases">
        <title>The WGS of Solirubrobacter ginsenosidimutans DSM 21036.</title>
        <authorList>
            <person name="Jiang Z."/>
        </authorList>
    </citation>
    <scope>NUCLEOTIDE SEQUENCE</scope>
    <source>
        <strain evidence="1">DSM 21036</strain>
    </source>
</reference>
<evidence type="ECO:0000313" key="2">
    <source>
        <dbReference type="Proteomes" id="UP001149140"/>
    </source>
</evidence>
<dbReference type="AlphaFoldDB" id="A0A9X3S0S1"/>
<dbReference type="RefSeq" id="WP_270038146.1">
    <property type="nucleotide sequence ID" value="NZ_JAPDOD010000002.1"/>
</dbReference>